<accession>A0A367JRH8</accession>
<organism evidence="1 2">
    <name type="scientific">Rhizopus azygosporus</name>
    <name type="common">Rhizopus microsporus var. azygosporus</name>
    <dbReference type="NCBI Taxonomy" id="86630"/>
    <lineage>
        <taxon>Eukaryota</taxon>
        <taxon>Fungi</taxon>
        <taxon>Fungi incertae sedis</taxon>
        <taxon>Mucoromycota</taxon>
        <taxon>Mucoromycotina</taxon>
        <taxon>Mucoromycetes</taxon>
        <taxon>Mucorales</taxon>
        <taxon>Mucorineae</taxon>
        <taxon>Rhizopodaceae</taxon>
        <taxon>Rhizopus</taxon>
    </lineage>
</organism>
<sequence>KADIPPYHCLPVGISWFERGVQLHSLICGPTEQSKSGIKVPSCSSAYTFKVVKSA</sequence>
<dbReference type="EMBL" id="PJQL01000811">
    <property type="protein sequence ID" value="RCH92562.1"/>
    <property type="molecule type" value="Genomic_DNA"/>
</dbReference>
<reference evidence="1 2" key="1">
    <citation type="journal article" date="2018" name="G3 (Bethesda)">
        <title>Phylogenetic and Phylogenomic Definition of Rhizopus Species.</title>
        <authorList>
            <person name="Gryganskyi A.P."/>
            <person name="Golan J."/>
            <person name="Dolatabadi S."/>
            <person name="Mondo S."/>
            <person name="Robb S."/>
            <person name="Idnurm A."/>
            <person name="Muszewska A."/>
            <person name="Steczkiewicz K."/>
            <person name="Masonjones S."/>
            <person name="Liao H.L."/>
            <person name="Gajdeczka M.T."/>
            <person name="Anike F."/>
            <person name="Vuek A."/>
            <person name="Anishchenko I.M."/>
            <person name="Voigt K."/>
            <person name="de Hoog G.S."/>
            <person name="Smith M.E."/>
            <person name="Heitman J."/>
            <person name="Vilgalys R."/>
            <person name="Stajich J.E."/>
        </authorList>
    </citation>
    <scope>NUCLEOTIDE SEQUENCE [LARGE SCALE GENOMIC DNA]</scope>
    <source>
        <strain evidence="1 2">CBS 357.93</strain>
    </source>
</reference>
<dbReference type="AlphaFoldDB" id="A0A367JRH8"/>
<gene>
    <name evidence="1" type="ORF">CU097_013490</name>
</gene>
<name>A0A367JRH8_RHIAZ</name>
<dbReference type="Proteomes" id="UP000252139">
    <property type="component" value="Unassembled WGS sequence"/>
</dbReference>
<evidence type="ECO:0000313" key="1">
    <source>
        <dbReference type="EMBL" id="RCH92562.1"/>
    </source>
</evidence>
<evidence type="ECO:0000313" key="2">
    <source>
        <dbReference type="Proteomes" id="UP000252139"/>
    </source>
</evidence>
<keyword evidence="2" id="KW-1185">Reference proteome</keyword>
<feature type="non-terminal residue" evidence="1">
    <location>
        <position position="1"/>
    </location>
</feature>
<protein>
    <submittedName>
        <fullName evidence="1">Uncharacterized protein</fullName>
    </submittedName>
</protein>
<proteinExistence type="predicted"/>
<comment type="caution">
    <text evidence="1">The sequence shown here is derived from an EMBL/GenBank/DDBJ whole genome shotgun (WGS) entry which is preliminary data.</text>
</comment>